<dbReference type="InterPro" id="IPR036388">
    <property type="entry name" value="WH-like_DNA-bd_sf"/>
</dbReference>
<keyword evidence="9" id="KW-1185">Reference proteome</keyword>
<evidence type="ECO:0000313" key="8">
    <source>
        <dbReference type="EMBL" id="MBB4981452.1"/>
    </source>
</evidence>
<dbReference type="InterPro" id="IPR000524">
    <property type="entry name" value="Tscrpt_reg_HTH_GntR"/>
</dbReference>
<gene>
    <name evidence="8" type="ORF">GGE06_002362</name>
</gene>
<dbReference type="InterPro" id="IPR036390">
    <property type="entry name" value="WH_DNA-bd_sf"/>
</dbReference>
<dbReference type="SUPFAM" id="SSF46785">
    <property type="entry name" value="Winged helix' DNA-binding domain"/>
    <property type="match status" value="1"/>
</dbReference>
<reference evidence="8 9" key="1">
    <citation type="submission" date="2020-08" db="EMBL/GenBank/DDBJ databases">
        <title>Genomic Encyclopedia of Type Strains, Phase III (KMG-III): the genomes of soil and plant-associated and newly described type strains.</title>
        <authorList>
            <person name="Whitman W."/>
        </authorList>
    </citation>
    <scope>NUCLEOTIDE SEQUENCE [LARGE SCALE GENOMIC DNA]</scope>
    <source>
        <strain evidence="8 9">SFB5A</strain>
    </source>
</reference>
<protein>
    <submittedName>
        <fullName evidence="8">GntR family transcriptional regulator/MocR family aminotransferase</fullName>
    </submittedName>
</protein>
<feature type="region of interest" description="Disordered" evidence="6">
    <location>
        <begin position="1"/>
        <end position="23"/>
    </location>
</feature>
<dbReference type="InterPro" id="IPR015421">
    <property type="entry name" value="PyrdxlP-dep_Trfase_major"/>
</dbReference>
<evidence type="ECO:0000313" key="9">
    <source>
        <dbReference type="Proteomes" id="UP000582643"/>
    </source>
</evidence>
<feature type="region of interest" description="Disordered" evidence="6">
    <location>
        <begin position="94"/>
        <end position="119"/>
    </location>
</feature>
<keyword evidence="8" id="KW-0808">Transferase</keyword>
<evidence type="ECO:0000259" key="7">
    <source>
        <dbReference type="PROSITE" id="PS50949"/>
    </source>
</evidence>
<dbReference type="AlphaFoldDB" id="A0A7W7XAZ2"/>
<keyword evidence="8" id="KW-0032">Aminotransferase</keyword>
<proteinExistence type="inferred from homology"/>
<keyword evidence="4" id="KW-0238">DNA-binding</keyword>
<evidence type="ECO:0000256" key="2">
    <source>
        <dbReference type="ARBA" id="ARBA00022898"/>
    </source>
</evidence>
<dbReference type="GO" id="GO:0003700">
    <property type="term" value="F:DNA-binding transcription factor activity"/>
    <property type="evidence" value="ECO:0007669"/>
    <property type="project" value="InterPro"/>
</dbReference>
<feature type="domain" description="HTH gntR-type" evidence="7">
    <location>
        <begin position="34"/>
        <end position="102"/>
    </location>
</feature>
<dbReference type="GO" id="GO:0008483">
    <property type="term" value="F:transaminase activity"/>
    <property type="evidence" value="ECO:0007669"/>
    <property type="project" value="UniProtKB-KW"/>
</dbReference>
<dbReference type="GO" id="GO:0030170">
    <property type="term" value="F:pyridoxal phosphate binding"/>
    <property type="evidence" value="ECO:0007669"/>
    <property type="project" value="InterPro"/>
</dbReference>
<dbReference type="PANTHER" id="PTHR46577:SF1">
    <property type="entry name" value="HTH-TYPE TRANSCRIPTIONAL REGULATORY PROTEIN GABR"/>
    <property type="match status" value="1"/>
</dbReference>
<evidence type="ECO:0000256" key="5">
    <source>
        <dbReference type="ARBA" id="ARBA00023163"/>
    </source>
</evidence>
<dbReference type="EMBL" id="JACHJY010000003">
    <property type="protein sequence ID" value="MBB4981452.1"/>
    <property type="molecule type" value="Genomic_DNA"/>
</dbReference>
<dbReference type="GO" id="GO:0003677">
    <property type="term" value="F:DNA binding"/>
    <property type="evidence" value="ECO:0007669"/>
    <property type="project" value="UniProtKB-KW"/>
</dbReference>
<dbReference type="Proteomes" id="UP000582643">
    <property type="component" value="Unassembled WGS sequence"/>
</dbReference>
<sequence>MVEAWVNSPESPRERSRPDPAAGTDLHLELSGEGSLRSRLMDALREAIRSGRLAPGTRLPPYRSLARDLGVARNTVADAYAELVEEGWLTARQGSGTQVARRTTPLRPDHARRSQGMPRRRIEHDLMPSSPDAAAFPRAAWLTSARRALAAAPNDAFGVGDPRGRAELRGALAEYLARARGVRTEPDRIVICSGFAHGLRLLGGVLEGPVAVESYGLDFHRGILDGMGLRTVPLTVDPHGARIDEVPDARVKTVLLTPAHQFPTGGPLHPERRTAVIDWVRSSGGLLVEDDYDGEFRYDRQPVGAVQGLDPDRVVYIGSTSKSLSPALRLGWMVLPGRLVDDVLAAKGPREMWSGVVDQLTLADFIARGAYDQHLRRMRQRYRRRRDLLVDTLAERAPHIRVSGIAAGLHAVLELPEGTEDAALRAARRQGLALDGLRPYRHPDSTMPPRDGLVIGYGTPPEHAFAAAMDALCLALPDPPQDDR</sequence>
<dbReference type="Gene3D" id="1.10.10.10">
    <property type="entry name" value="Winged helix-like DNA-binding domain superfamily/Winged helix DNA-binding domain"/>
    <property type="match status" value="1"/>
</dbReference>
<dbReference type="InterPro" id="IPR051446">
    <property type="entry name" value="HTH_trans_reg/aminotransferase"/>
</dbReference>
<comment type="similarity">
    <text evidence="1">In the C-terminal section; belongs to the class-I pyridoxal-phosphate-dependent aminotransferase family.</text>
</comment>
<dbReference type="SUPFAM" id="SSF53383">
    <property type="entry name" value="PLP-dependent transferases"/>
    <property type="match status" value="1"/>
</dbReference>
<evidence type="ECO:0000256" key="3">
    <source>
        <dbReference type="ARBA" id="ARBA00023015"/>
    </source>
</evidence>
<dbReference type="RefSeq" id="WP_184930755.1">
    <property type="nucleotide sequence ID" value="NZ_JACHJY010000003.1"/>
</dbReference>
<keyword evidence="2" id="KW-0663">Pyridoxal phosphate</keyword>
<dbReference type="SMART" id="SM00345">
    <property type="entry name" value="HTH_GNTR"/>
    <property type="match status" value="1"/>
</dbReference>
<dbReference type="CDD" id="cd07377">
    <property type="entry name" value="WHTH_GntR"/>
    <property type="match status" value="1"/>
</dbReference>
<keyword evidence="3" id="KW-0805">Transcription regulation</keyword>
<accession>A0A7W7XAZ2</accession>
<evidence type="ECO:0000256" key="4">
    <source>
        <dbReference type="ARBA" id="ARBA00023125"/>
    </source>
</evidence>
<dbReference type="Pfam" id="PF00392">
    <property type="entry name" value="GntR"/>
    <property type="match status" value="1"/>
</dbReference>
<dbReference type="InterPro" id="IPR004839">
    <property type="entry name" value="Aminotransferase_I/II_large"/>
</dbReference>
<comment type="caution">
    <text evidence="8">The sequence shown here is derived from an EMBL/GenBank/DDBJ whole genome shotgun (WGS) entry which is preliminary data.</text>
</comment>
<dbReference type="CDD" id="cd00609">
    <property type="entry name" value="AAT_like"/>
    <property type="match status" value="1"/>
</dbReference>
<organism evidence="8 9">
    <name type="scientific">Streptomyces nymphaeiformis</name>
    <dbReference type="NCBI Taxonomy" id="2663842"/>
    <lineage>
        <taxon>Bacteria</taxon>
        <taxon>Bacillati</taxon>
        <taxon>Actinomycetota</taxon>
        <taxon>Actinomycetes</taxon>
        <taxon>Kitasatosporales</taxon>
        <taxon>Streptomycetaceae</taxon>
        <taxon>Streptomyces</taxon>
    </lineage>
</organism>
<dbReference type="PRINTS" id="PR00035">
    <property type="entry name" value="HTHGNTR"/>
</dbReference>
<dbReference type="InterPro" id="IPR015424">
    <property type="entry name" value="PyrdxlP-dep_Trfase"/>
</dbReference>
<dbReference type="Gene3D" id="3.40.640.10">
    <property type="entry name" value="Type I PLP-dependent aspartate aminotransferase-like (Major domain)"/>
    <property type="match status" value="1"/>
</dbReference>
<name>A0A7W7XAZ2_9ACTN</name>
<evidence type="ECO:0000256" key="1">
    <source>
        <dbReference type="ARBA" id="ARBA00005384"/>
    </source>
</evidence>
<keyword evidence="5" id="KW-0804">Transcription</keyword>
<dbReference type="Pfam" id="PF00155">
    <property type="entry name" value="Aminotran_1_2"/>
    <property type="match status" value="1"/>
</dbReference>
<dbReference type="PANTHER" id="PTHR46577">
    <property type="entry name" value="HTH-TYPE TRANSCRIPTIONAL REGULATORY PROTEIN GABR"/>
    <property type="match status" value="1"/>
</dbReference>
<dbReference type="PROSITE" id="PS50949">
    <property type="entry name" value="HTH_GNTR"/>
    <property type="match status" value="1"/>
</dbReference>
<evidence type="ECO:0000256" key="6">
    <source>
        <dbReference type="SAM" id="MobiDB-lite"/>
    </source>
</evidence>